<accession>A0A485NB66</accession>
<dbReference type="AlphaFoldDB" id="A0A485NB66"/>
<gene>
    <name evidence="1" type="ORF">LYPA_23C020110</name>
</gene>
<sequence>MGLEVNENDIQELVEEHDQDLTTDKLMDPHHEQLQEVMQEILSAEEEEEKKRMEEPLTSNEIREMCKMWETVQNFVAKHHPNKAVSE</sequence>
<keyword evidence="2" id="KW-1185">Reference proteome</keyword>
<dbReference type="Proteomes" id="UP000386466">
    <property type="component" value="Unassembled WGS sequence"/>
</dbReference>
<dbReference type="EMBL" id="CAAGRJ010014702">
    <property type="protein sequence ID" value="VFV30831.1"/>
    <property type="molecule type" value="Genomic_DNA"/>
</dbReference>
<protein>
    <submittedName>
        <fullName evidence="1">Uncharacterized protein</fullName>
    </submittedName>
</protein>
<organism evidence="1 2">
    <name type="scientific">Lynx pardinus</name>
    <name type="common">Iberian lynx</name>
    <name type="synonym">Felis pardina</name>
    <dbReference type="NCBI Taxonomy" id="191816"/>
    <lineage>
        <taxon>Eukaryota</taxon>
        <taxon>Metazoa</taxon>
        <taxon>Chordata</taxon>
        <taxon>Craniata</taxon>
        <taxon>Vertebrata</taxon>
        <taxon>Euteleostomi</taxon>
        <taxon>Mammalia</taxon>
        <taxon>Eutheria</taxon>
        <taxon>Laurasiatheria</taxon>
        <taxon>Carnivora</taxon>
        <taxon>Feliformia</taxon>
        <taxon>Felidae</taxon>
        <taxon>Felinae</taxon>
        <taxon>Lynx</taxon>
    </lineage>
</organism>
<evidence type="ECO:0000313" key="2">
    <source>
        <dbReference type="Proteomes" id="UP000386466"/>
    </source>
</evidence>
<proteinExistence type="predicted"/>
<evidence type="ECO:0000313" key="1">
    <source>
        <dbReference type="EMBL" id="VFV30831.1"/>
    </source>
</evidence>
<name>A0A485NB66_LYNPA</name>
<reference evidence="1 2" key="1">
    <citation type="submission" date="2019-01" db="EMBL/GenBank/DDBJ databases">
        <authorList>
            <person name="Alioto T."/>
            <person name="Alioto T."/>
        </authorList>
    </citation>
    <scope>NUCLEOTIDE SEQUENCE [LARGE SCALE GENOMIC DNA]</scope>
</reference>